<dbReference type="Proteomes" id="UP000269998">
    <property type="component" value="Chromosome"/>
</dbReference>
<reference evidence="2" key="1">
    <citation type="submission" date="2018-02" db="EMBL/GenBank/DDBJ databases">
        <authorList>
            <person name="Seth-Smith MB H."/>
            <person name="Seth-Smith H."/>
        </authorList>
    </citation>
    <scope>NUCLEOTIDE SEQUENCE [LARGE SCALE GENOMIC DNA]</scope>
</reference>
<dbReference type="InterPro" id="IPR044918">
    <property type="entry name" value="DUF3349_helical"/>
</dbReference>
<keyword evidence="2" id="KW-1185">Reference proteome</keyword>
<evidence type="ECO:0008006" key="3">
    <source>
        <dbReference type="Google" id="ProtNLM"/>
    </source>
</evidence>
<evidence type="ECO:0000313" key="1">
    <source>
        <dbReference type="EMBL" id="VDM89222.1"/>
    </source>
</evidence>
<dbReference type="AlphaFoldDB" id="A0A3S4BWW6"/>
<dbReference type="KEGG" id="mbai:MB901379_02791"/>
<organism evidence="1 2">
    <name type="scientific">Mycobacterium basiliense</name>
    <dbReference type="NCBI Taxonomy" id="2094119"/>
    <lineage>
        <taxon>Bacteria</taxon>
        <taxon>Bacillati</taxon>
        <taxon>Actinomycetota</taxon>
        <taxon>Actinomycetes</taxon>
        <taxon>Mycobacteriales</taxon>
        <taxon>Mycobacteriaceae</taxon>
        <taxon>Mycobacterium</taxon>
    </lineage>
</organism>
<dbReference type="RefSeq" id="WP_158017144.1">
    <property type="nucleotide sequence ID" value="NZ_CBCSKE010000063.1"/>
</dbReference>
<evidence type="ECO:0000313" key="2">
    <source>
        <dbReference type="Proteomes" id="UP000269998"/>
    </source>
</evidence>
<name>A0A3S4BWW6_9MYCO</name>
<accession>A0A3S4BWW6</accession>
<protein>
    <recommendedName>
        <fullName evidence="3">DUF3349 domain-containing protein</fullName>
    </recommendedName>
</protein>
<sequence length="90" mass="9716">MAVANWVSRVIAFLRAGYPTGMPVTGYVPLAALAQRRVSHDEATAIASNLIAHLPSPISNADVGAEITKITHEMPSHEDIQRVQSRIRAT</sequence>
<dbReference type="Pfam" id="PF11829">
    <property type="entry name" value="DUF3349"/>
    <property type="match status" value="1"/>
</dbReference>
<proteinExistence type="predicted"/>
<dbReference type="OrthoDB" id="4350726at2"/>
<dbReference type="InterPro" id="IPR021784">
    <property type="entry name" value="DUF3349"/>
</dbReference>
<dbReference type="EMBL" id="LR130759">
    <property type="protein sequence ID" value="VDM89222.1"/>
    <property type="molecule type" value="Genomic_DNA"/>
</dbReference>
<gene>
    <name evidence="1" type="ORF">MB901379_02791</name>
</gene>
<dbReference type="Gene3D" id="1.10.150.430">
    <property type="entry name" value="DUF3349, helical bundle"/>
    <property type="match status" value="1"/>
</dbReference>